<comment type="function">
    <text evidence="9">Part of the Sec protein translocase complex. Interacts with the SecYEG preprotein conducting channel. SecDF uses the proton motive force (PMF) to complete protein translocation after the ATP-dependent function of SecA.</text>
</comment>
<comment type="subunit">
    <text evidence="9">Forms a complex with SecF. Part of the essential Sec protein translocation apparatus which comprises SecA, SecYEG and auxiliary proteins SecDF. Other proteins may also be involved.</text>
</comment>
<keyword evidence="7 9" id="KW-0811">Translocation</keyword>
<evidence type="ECO:0000256" key="7">
    <source>
        <dbReference type="ARBA" id="ARBA00023010"/>
    </source>
</evidence>
<dbReference type="InterPro" id="IPR022813">
    <property type="entry name" value="SecD/SecF_arch_bac"/>
</dbReference>
<evidence type="ECO:0000256" key="5">
    <source>
        <dbReference type="ARBA" id="ARBA00022927"/>
    </source>
</evidence>
<feature type="domain" description="Protein export membrane protein SecD/SecF C-terminal" evidence="12">
    <location>
        <begin position="257"/>
        <end position="434"/>
    </location>
</feature>
<keyword evidence="16" id="KW-1185">Reference proteome</keyword>
<dbReference type="Gene3D" id="3.30.70.2040">
    <property type="match status" value="1"/>
</dbReference>
<dbReference type="SUPFAM" id="SSF82866">
    <property type="entry name" value="Multidrug efflux transporter AcrB transmembrane domain"/>
    <property type="match status" value="2"/>
</dbReference>
<organism evidence="15 16">
    <name type="scientific">Kineosporia mesophila</name>
    <dbReference type="NCBI Taxonomy" id="566012"/>
    <lineage>
        <taxon>Bacteria</taxon>
        <taxon>Bacillati</taxon>
        <taxon>Actinomycetota</taxon>
        <taxon>Actinomycetes</taxon>
        <taxon>Kineosporiales</taxon>
        <taxon>Kineosporiaceae</taxon>
        <taxon>Kineosporia</taxon>
    </lineage>
</organism>
<feature type="transmembrane region" description="Helical" evidence="9">
    <location>
        <begin position="719"/>
        <end position="745"/>
    </location>
</feature>
<evidence type="ECO:0000256" key="2">
    <source>
        <dbReference type="ARBA" id="ARBA00022448"/>
    </source>
</evidence>
<evidence type="ECO:0000256" key="10">
    <source>
        <dbReference type="HAMAP-Rule" id="MF_01464"/>
    </source>
</evidence>
<feature type="transmembrane region" description="Helical" evidence="9">
    <location>
        <begin position="695"/>
        <end position="713"/>
    </location>
</feature>
<feature type="compositionally biased region" description="Basic and acidic residues" evidence="11">
    <location>
        <begin position="786"/>
        <end position="796"/>
    </location>
</feature>
<evidence type="ECO:0000256" key="6">
    <source>
        <dbReference type="ARBA" id="ARBA00022989"/>
    </source>
</evidence>
<feature type="transmembrane region" description="Helical" evidence="9">
    <location>
        <begin position="408"/>
        <end position="432"/>
    </location>
</feature>
<dbReference type="Pfam" id="PF22599">
    <property type="entry name" value="SecDF_P1_head"/>
    <property type="match status" value="1"/>
</dbReference>
<comment type="caution">
    <text evidence="9">Lacks conserved residue(s) required for the propagation of feature annotation.</text>
</comment>
<evidence type="ECO:0000256" key="11">
    <source>
        <dbReference type="SAM" id="MobiDB-lite"/>
    </source>
</evidence>
<dbReference type="HAMAP" id="MF_01464_B">
    <property type="entry name" value="SecF_B"/>
    <property type="match status" value="1"/>
</dbReference>
<dbReference type="InterPro" id="IPR005665">
    <property type="entry name" value="SecF_bac"/>
</dbReference>
<evidence type="ECO:0000256" key="4">
    <source>
        <dbReference type="ARBA" id="ARBA00022692"/>
    </source>
</evidence>
<dbReference type="InterPro" id="IPR005791">
    <property type="entry name" value="SecD"/>
</dbReference>
<comment type="subunit">
    <text evidence="10">Forms a complex with SecD. Part of the essential Sec protein translocation apparatus which comprises SecA, SecYEG and auxiliary proteins SecDF. Other proteins may also be involved.</text>
</comment>
<protein>
    <recommendedName>
        <fullName evidence="9 10">Multifunctional fusion protein</fullName>
    </recommendedName>
    <domain>
        <recommendedName>
            <fullName evidence="9">Protein translocase subunit SecD</fullName>
        </recommendedName>
    </domain>
    <domain>
        <recommendedName>
            <fullName evidence="10">Protein-export membrane protein SecF</fullName>
        </recommendedName>
    </domain>
</protein>
<dbReference type="NCBIfam" id="TIGR00916">
    <property type="entry name" value="2A0604s01"/>
    <property type="match status" value="1"/>
</dbReference>
<evidence type="ECO:0000313" key="16">
    <source>
        <dbReference type="Proteomes" id="UP001501074"/>
    </source>
</evidence>
<dbReference type="NCBIfam" id="NF009583">
    <property type="entry name" value="PRK13024.1-3"/>
    <property type="match status" value="1"/>
</dbReference>
<feature type="compositionally biased region" description="Basic and acidic residues" evidence="11">
    <location>
        <begin position="752"/>
        <end position="766"/>
    </location>
</feature>
<comment type="similarity">
    <text evidence="9">Belongs to the SecD/SecF family. SecD subfamily.</text>
</comment>
<feature type="domain" description="SecDF P1 head subdomain" evidence="14">
    <location>
        <begin position="136"/>
        <end position="255"/>
    </location>
</feature>
<keyword evidence="6 9" id="KW-1133">Transmembrane helix</keyword>
<feature type="region of interest" description="Disordered" evidence="11">
    <location>
        <begin position="752"/>
        <end position="796"/>
    </location>
</feature>
<dbReference type="InterPro" id="IPR048634">
    <property type="entry name" value="SecD_SecF_C"/>
</dbReference>
<dbReference type="InterPro" id="IPR054384">
    <property type="entry name" value="SecDF_P1_head"/>
</dbReference>
<keyword evidence="4 9" id="KW-0812">Transmembrane</keyword>
<evidence type="ECO:0000259" key="13">
    <source>
        <dbReference type="Pfam" id="PF21760"/>
    </source>
</evidence>
<accession>A0ABP7A5W1</accession>
<dbReference type="Proteomes" id="UP001501074">
    <property type="component" value="Unassembled WGS sequence"/>
</dbReference>
<dbReference type="PANTHER" id="PTHR30081">
    <property type="entry name" value="PROTEIN-EXPORT MEMBRANE PROTEIN SEC"/>
    <property type="match status" value="1"/>
</dbReference>
<keyword evidence="2 9" id="KW-0813">Transport</keyword>
<keyword evidence="8 9" id="KW-0472">Membrane</keyword>
<dbReference type="HAMAP" id="MF_01463_B">
    <property type="entry name" value="SecD_B"/>
    <property type="match status" value="1"/>
</dbReference>
<keyword evidence="5 9" id="KW-0653">Protein transport</keyword>
<keyword evidence="3 9" id="KW-1003">Cell membrane</keyword>
<comment type="subcellular location">
    <subcellularLocation>
        <location evidence="1 9">Cell membrane</location>
        <topology evidence="1 9">Multi-pass membrane protein</topology>
    </subcellularLocation>
</comment>
<sequence>MRAVPVVRAALALAVIATSLFVALTMSPRLGLDLRGGTQIVLQGKSTETVEANADATDRALSVLRNRIDALGVTDPSVTRSGENRIIIELPGVQDPREAAEVVGRTAQLTFHPVVSAQPAAEDEKLPKGQQRLVDEDGQPLVVGASVMTGEGVGDAAGLNDPSRGPGWFVTIDFKDAGGDAWRQLTADAACAVAGDPQRRIAIVLDDEVISSPQVDPSIACDVGMTGSSTEITGQFSAGQAQDLAVLIKGGALPIPVEVIEQRTVGPTLGADAIDASIKAAIVGLILTGLFITLVYRVVGFLATLALACYALISYAFLVMLGATLTLPGLAGFVLAIGMAIDANVLVFERAREEFGALPPQRRNGQGALPNALKTGFDKAWTAIIDTNVTTLLAAGLLFFLATGPVRGFGVTLSIGVIASMVSALIIARVFTEWAVRRQMLRRRPGLSGLAGNGRLRQWLETSGPDLMGRGRIWLGVSLAIVVVSVAGILVRGLNLGVEFTGGRLLTFSTSQAVTADQAREVVGEAGFPRAVVQTSSPTGGAAETISVRTEELTNDEALSIQEALGSIGGEVSKETDELIGPSLGDELRTKALIALGAAILAQMIYLALRFRWTFGISAALTMFHDVLAVVGIFAWLGKPIDGVFLAAALTVIGLSVNDTVVVFDRVREMRRSQPGEPFGRVVNNAILQTVPRTINTGLGAMFILAALTVLGGDSLTDFALALLIGLVVGTLSSVFTASPLAIGLERFWPDDTRTDLDPDPDDNRPGPRPVTRSSVDPYAHIPSGRTDDRTVDAPR</sequence>
<dbReference type="Pfam" id="PF21760">
    <property type="entry name" value="SecD_1st"/>
    <property type="match status" value="1"/>
</dbReference>
<name>A0ABP7A5W1_9ACTN</name>
<evidence type="ECO:0000256" key="1">
    <source>
        <dbReference type="ARBA" id="ARBA00004651"/>
    </source>
</evidence>
<feature type="domain" description="Protein translocase subunit SecDF P1" evidence="13">
    <location>
        <begin position="58"/>
        <end position="114"/>
    </location>
</feature>
<feature type="transmembrane region" description="Helical" evidence="9">
    <location>
        <begin position="616"/>
        <end position="637"/>
    </location>
</feature>
<dbReference type="InterPro" id="IPR022646">
    <property type="entry name" value="SecD/SecF_CS"/>
</dbReference>
<gene>
    <name evidence="9 15" type="primary">secD</name>
    <name evidence="10" type="synonym">secF</name>
    <name evidence="15" type="ORF">GCM10022223_48410</name>
</gene>
<reference evidence="16" key="1">
    <citation type="journal article" date="2019" name="Int. J. Syst. Evol. Microbiol.">
        <title>The Global Catalogue of Microorganisms (GCM) 10K type strain sequencing project: providing services to taxonomists for standard genome sequencing and annotation.</title>
        <authorList>
            <consortium name="The Broad Institute Genomics Platform"/>
            <consortium name="The Broad Institute Genome Sequencing Center for Infectious Disease"/>
            <person name="Wu L."/>
            <person name="Ma J."/>
        </authorList>
    </citation>
    <scope>NUCLEOTIDE SEQUENCE [LARGE SCALE GENOMIC DNA]</scope>
    <source>
        <strain evidence="16">JCM 16902</strain>
    </source>
</reference>
<dbReference type="Gene3D" id="3.30.70.3400">
    <property type="match status" value="1"/>
</dbReference>
<dbReference type="NCBIfam" id="TIGR01129">
    <property type="entry name" value="secD"/>
    <property type="match status" value="1"/>
</dbReference>
<dbReference type="PRINTS" id="PR01755">
    <property type="entry name" value="SECFTRNLCASE"/>
</dbReference>
<comment type="caution">
    <text evidence="15">The sequence shown here is derived from an EMBL/GenBank/DDBJ whole genome shotgun (WGS) entry which is preliminary data.</text>
</comment>
<dbReference type="InterPro" id="IPR055344">
    <property type="entry name" value="SecD_SecF_C_bact"/>
</dbReference>
<evidence type="ECO:0000256" key="9">
    <source>
        <dbReference type="HAMAP-Rule" id="MF_01463"/>
    </source>
</evidence>
<dbReference type="Gene3D" id="1.20.1640.10">
    <property type="entry name" value="Multidrug efflux transporter AcrB transmembrane domain"/>
    <property type="match status" value="2"/>
</dbReference>
<feature type="domain" description="Protein export membrane protein SecD/SecF C-terminal" evidence="12">
    <location>
        <begin position="563"/>
        <end position="745"/>
    </location>
</feature>
<dbReference type="InterPro" id="IPR048631">
    <property type="entry name" value="SecD_1st"/>
</dbReference>
<dbReference type="Gene3D" id="3.30.1360.200">
    <property type="match status" value="1"/>
</dbReference>
<dbReference type="Pfam" id="PF02355">
    <property type="entry name" value="SecD_SecF_C"/>
    <property type="match status" value="2"/>
</dbReference>
<feature type="transmembrane region" description="Helical" evidence="9">
    <location>
        <begin position="380"/>
        <end position="402"/>
    </location>
</feature>
<dbReference type="NCBIfam" id="TIGR00966">
    <property type="entry name" value="transloc_SecF"/>
    <property type="match status" value="1"/>
</dbReference>
<feature type="transmembrane region" description="Helical" evidence="9">
    <location>
        <begin position="643"/>
        <end position="664"/>
    </location>
</feature>
<feature type="transmembrane region" description="Helical" evidence="9">
    <location>
        <begin position="276"/>
        <end position="296"/>
    </location>
</feature>
<dbReference type="Pfam" id="PF07549">
    <property type="entry name" value="Sec_GG"/>
    <property type="match status" value="2"/>
</dbReference>
<dbReference type="PANTHER" id="PTHR30081:SF1">
    <property type="entry name" value="PROTEIN TRANSLOCASE SUBUNIT SECD"/>
    <property type="match status" value="1"/>
</dbReference>
<dbReference type="EMBL" id="BAAAZO010000009">
    <property type="protein sequence ID" value="GAA3625556.1"/>
    <property type="molecule type" value="Genomic_DNA"/>
</dbReference>
<evidence type="ECO:0000256" key="3">
    <source>
        <dbReference type="ARBA" id="ARBA00022475"/>
    </source>
</evidence>
<proteinExistence type="inferred from homology"/>
<comment type="similarity">
    <text evidence="10">Belongs to the SecD/SecF family. SecF subfamily.</text>
</comment>
<evidence type="ECO:0000256" key="8">
    <source>
        <dbReference type="ARBA" id="ARBA00023136"/>
    </source>
</evidence>
<evidence type="ECO:0000313" key="15">
    <source>
        <dbReference type="EMBL" id="GAA3625556.1"/>
    </source>
</evidence>
<evidence type="ECO:0000259" key="12">
    <source>
        <dbReference type="Pfam" id="PF02355"/>
    </source>
</evidence>
<dbReference type="InterPro" id="IPR022645">
    <property type="entry name" value="SecD/SecF_bac"/>
</dbReference>
<feature type="transmembrane region" description="Helical" evidence="9">
    <location>
        <begin position="473"/>
        <end position="491"/>
    </location>
</feature>
<dbReference type="RefSeq" id="WP_231484680.1">
    <property type="nucleotide sequence ID" value="NZ_BAAAZO010000009.1"/>
</dbReference>
<evidence type="ECO:0000259" key="14">
    <source>
        <dbReference type="Pfam" id="PF22599"/>
    </source>
</evidence>